<gene>
    <name evidence="2" type="ORF">ACMD2_24752</name>
</gene>
<dbReference type="AlphaFoldDB" id="A0A199UVU9"/>
<sequence>MAMHACMHHPSSETMDLSSSSSLTELTIPATSRMVGQASAAELTHLSATCRRRTTPSSLAPSARRRLSNTSTVHSSRTTDCTHRARSDPSLCAAFPVSSSRRTSPKLRTSDLNGAAAEAKSPALRDDDDEKRRWSAAAATTEGGDVRPYSLMQGSMLAVNRMFEDLKLPWAIPSSWSSSCMKERPSAMAVAMFSLLLQPKLWF</sequence>
<feature type="region of interest" description="Disordered" evidence="1">
    <location>
        <begin position="96"/>
        <end position="139"/>
    </location>
</feature>
<feature type="compositionally biased region" description="Polar residues" evidence="1">
    <location>
        <begin position="69"/>
        <end position="79"/>
    </location>
</feature>
<protein>
    <submittedName>
        <fullName evidence="2">Uncharacterized protein</fullName>
    </submittedName>
</protein>
<dbReference type="EMBL" id="LSRQ01004663">
    <property type="protein sequence ID" value="OAY68923.1"/>
    <property type="molecule type" value="Genomic_DNA"/>
</dbReference>
<proteinExistence type="predicted"/>
<accession>A0A199UVU9</accession>
<evidence type="ECO:0000313" key="2">
    <source>
        <dbReference type="EMBL" id="OAY68923.1"/>
    </source>
</evidence>
<name>A0A199UVU9_ANACO</name>
<reference evidence="2 3" key="1">
    <citation type="journal article" date="2016" name="DNA Res.">
        <title>The draft genome of MD-2 pineapple using hybrid error correction of long reads.</title>
        <authorList>
            <person name="Redwan R.M."/>
            <person name="Saidin A."/>
            <person name="Kumar S.V."/>
        </authorList>
    </citation>
    <scope>NUCLEOTIDE SEQUENCE [LARGE SCALE GENOMIC DNA]</scope>
    <source>
        <strain evidence="3">cv. MD2</strain>
        <tissue evidence="2">Leaf</tissue>
    </source>
</reference>
<feature type="region of interest" description="Disordered" evidence="1">
    <location>
        <begin position="1"/>
        <end position="20"/>
    </location>
</feature>
<feature type="region of interest" description="Disordered" evidence="1">
    <location>
        <begin position="50"/>
        <end position="84"/>
    </location>
</feature>
<feature type="compositionally biased region" description="Polar residues" evidence="1">
    <location>
        <begin position="97"/>
        <end position="112"/>
    </location>
</feature>
<organism evidence="2 3">
    <name type="scientific">Ananas comosus</name>
    <name type="common">Pineapple</name>
    <name type="synonym">Ananas ananas</name>
    <dbReference type="NCBI Taxonomy" id="4615"/>
    <lineage>
        <taxon>Eukaryota</taxon>
        <taxon>Viridiplantae</taxon>
        <taxon>Streptophyta</taxon>
        <taxon>Embryophyta</taxon>
        <taxon>Tracheophyta</taxon>
        <taxon>Spermatophyta</taxon>
        <taxon>Magnoliopsida</taxon>
        <taxon>Liliopsida</taxon>
        <taxon>Poales</taxon>
        <taxon>Bromeliaceae</taxon>
        <taxon>Bromelioideae</taxon>
        <taxon>Ananas</taxon>
    </lineage>
</organism>
<evidence type="ECO:0000256" key="1">
    <source>
        <dbReference type="SAM" id="MobiDB-lite"/>
    </source>
</evidence>
<dbReference type="Proteomes" id="UP000092600">
    <property type="component" value="Unassembled WGS sequence"/>
</dbReference>
<evidence type="ECO:0000313" key="3">
    <source>
        <dbReference type="Proteomes" id="UP000092600"/>
    </source>
</evidence>
<comment type="caution">
    <text evidence="2">The sequence shown here is derived from an EMBL/GenBank/DDBJ whole genome shotgun (WGS) entry which is preliminary data.</text>
</comment>